<evidence type="ECO:0000256" key="3">
    <source>
        <dbReference type="ARBA" id="ARBA00022603"/>
    </source>
</evidence>
<dbReference type="Gene3D" id="2.30.130.60">
    <property type="match status" value="1"/>
</dbReference>
<dbReference type="InterPro" id="IPR023267">
    <property type="entry name" value="RCMT"/>
</dbReference>
<reference evidence="11" key="2">
    <citation type="submission" date="2017-05" db="EMBL/GenBank/DDBJ databases">
        <title>Improved OligoMM genomes.</title>
        <authorList>
            <person name="Garzetti D."/>
        </authorList>
    </citation>
    <scope>NUCLEOTIDE SEQUENCE [LARGE SCALE GENOMIC DNA]</scope>
    <source>
        <strain evidence="11">KB18</strain>
    </source>
</reference>
<dbReference type="GO" id="GO:0003723">
    <property type="term" value="F:RNA binding"/>
    <property type="evidence" value="ECO:0007669"/>
    <property type="project" value="UniProtKB-UniRule"/>
</dbReference>
<evidence type="ECO:0000256" key="6">
    <source>
        <dbReference type="ARBA" id="ARBA00022884"/>
    </source>
</evidence>
<dbReference type="InterPro" id="IPR018314">
    <property type="entry name" value="RsmB/NOL1/NOP2-like_CS"/>
</dbReference>
<protein>
    <submittedName>
        <fullName evidence="10">RsmF rRNA methyltransferase first C-terminal domain-containing protein</fullName>
    </submittedName>
</protein>
<dbReference type="Gene3D" id="3.30.70.1170">
    <property type="entry name" value="Sun protein, domain 3"/>
    <property type="match status" value="1"/>
</dbReference>
<dbReference type="Pfam" id="PF17126">
    <property type="entry name" value="RsmF_methylt_CI"/>
    <property type="match status" value="1"/>
</dbReference>
<sequence>MMSLPEEFLSRMKTQLGSEFPDFLDCYGRPAYRGVRLNTLKCGVGLLKESLPFMLTASPFSRFSFYADYEGGFGRLPAHHAGMFYSQEPSASSAVTALDPKPGERILDLCAAPGGKATQIAGAMEGKGLLWANEPVRQRAGALLSNLERMGAVNAVVSCAYPQRLCPGLAGYFDRVLVDAPCSGEGMFRREPRTIEEWSPEGVRACAKRQLAILDQAALTVKEGGVLVYSTCTFSYEENEGTVKCFLSAHPEFIAERIPHEFGREDMAGGLGRRIYPMEGGEGHFVARFRRVGENICRAGEYRDLLKGGLAAQAQRLLEELFPGDKSGLGLARAGDKIFLLPEKLPELSGLGVLRAGVELFEVRKDRLEPLHGAFMCHGPCRNTLELPIDGPEILAYLRGEELDCEGGGYTAVCVNGVVTGFGKASGGRLKNRYPKGLRNRG</sequence>
<dbReference type="PROSITE" id="PS01153">
    <property type="entry name" value="NOL1_NOP2_SUN"/>
    <property type="match status" value="1"/>
</dbReference>
<keyword evidence="5 7" id="KW-0949">S-adenosyl-L-methionine</keyword>
<evidence type="ECO:0000256" key="2">
    <source>
        <dbReference type="ARBA" id="ARBA00022490"/>
    </source>
</evidence>
<dbReference type="EMBL" id="CP065321">
    <property type="protein sequence ID" value="QQR28958.1"/>
    <property type="molecule type" value="Genomic_DNA"/>
</dbReference>
<reference evidence="9" key="1">
    <citation type="journal article" date="2017" name="Genome Announc.">
        <title>High-Quality Whole-Genome Sequences of the Oligo-Mouse-Microbiota Bacterial Community.</title>
        <authorList>
            <person name="Garzetti D."/>
            <person name="Brugiroux S."/>
            <person name="Bunk B."/>
            <person name="Pukall R."/>
            <person name="McCoy K.D."/>
            <person name="Macpherson A.J."/>
            <person name="Stecher B."/>
        </authorList>
    </citation>
    <scope>NUCLEOTIDE SEQUENCE</scope>
    <source>
        <strain evidence="9">KB18</strain>
    </source>
</reference>
<name>A0A1Z2XMJ3_9FIRM</name>
<dbReference type="InterPro" id="IPR049560">
    <property type="entry name" value="MeTrfase_RsmB-F_NOP2_cat"/>
</dbReference>
<dbReference type="GO" id="GO:0008173">
    <property type="term" value="F:RNA methyltransferase activity"/>
    <property type="evidence" value="ECO:0007669"/>
    <property type="project" value="InterPro"/>
</dbReference>
<dbReference type="PANTHER" id="PTHR22807">
    <property type="entry name" value="NOP2 YEAST -RELATED NOL1/NOP2/FMU SUN DOMAIN-CONTAINING"/>
    <property type="match status" value="1"/>
</dbReference>
<dbReference type="KEGG" id="amur:ADH66_02700"/>
<dbReference type="PANTHER" id="PTHR22807:SF30">
    <property type="entry name" value="28S RRNA (CYTOSINE(4447)-C(5))-METHYLTRANSFERASE-RELATED"/>
    <property type="match status" value="1"/>
</dbReference>
<evidence type="ECO:0000256" key="7">
    <source>
        <dbReference type="PROSITE-ProRule" id="PRU01023"/>
    </source>
</evidence>
<dbReference type="InterPro" id="IPR031340">
    <property type="entry name" value="RsmF_methylt_CI"/>
</dbReference>
<evidence type="ECO:0000256" key="5">
    <source>
        <dbReference type="ARBA" id="ARBA00022691"/>
    </source>
</evidence>
<organism evidence="10 12">
    <name type="scientific">Acutalibacter muris</name>
    <dbReference type="NCBI Taxonomy" id="1796620"/>
    <lineage>
        <taxon>Bacteria</taxon>
        <taxon>Bacillati</taxon>
        <taxon>Bacillota</taxon>
        <taxon>Clostridia</taxon>
        <taxon>Eubacteriales</taxon>
        <taxon>Acutalibacteraceae</taxon>
        <taxon>Acutalibacter</taxon>
    </lineage>
</organism>
<dbReference type="InterPro" id="IPR031341">
    <property type="entry name" value="Methyltr_RsmF_N"/>
</dbReference>
<dbReference type="Proteomes" id="UP000196710">
    <property type="component" value="Chromosome"/>
</dbReference>
<evidence type="ECO:0000313" key="9">
    <source>
        <dbReference type="EMBL" id="ASB39664.1"/>
    </source>
</evidence>
<dbReference type="Proteomes" id="UP000596035">
    <property type="component" value="Chromosome"/>
</dbReference>
<evidence type="ECO:0000313" key="10">
    <source>
        <dbReference type="EMBL" id="QQR28958.1"/>
    </source>
</evidence>
<comment type="caution">
    <text evidence="7">Lacks conserved residue(s) required for the propagation of feature annotation.</text>
</comment>
<feature type="domain" description="SAM-dependent MTase RsmB/NOP-type" evidence="8">
    <location>
        <begin position="1"/>
        <end position="292"/>
    </location>
</feature>
<keyword evidence="2" id="KW-0963">Cytoplasm</keyword>
<comment type="similarity">
    <text evidence="1 7">Belongs to the class I-like SAM-binding methyltransferase superfamily. RsmB/NOP family.</text>
</comment>
<evidence type="ECO:0000256" key="4">
    <source>
        <dbReference type="ARBA" id="ARBA00022679"/>
    </source>
</evidence>
<gene>
    <name evidence="9" type="ORF">ADH66_02700</name>
    <name evidence="10" type="ORF">I5Q82_12750</name>
</gene>
<dbReference type="PROSITE" id="PS51686">
    <property type="entry name" value="SAM_MT_RSMB_NOP"/>
    <property type="match status" value="1"/>
</dbReference>
<dbReference type="Pfam" id="PF01189">
    <property type="entry name" value="Methyltr_RsmB-F"/>
    <property type="match status" value="1"/>
</dbReference>
<feature type="binding site" evidence="7">
    <location>
        <position position="179"/>
    </location>
    <ligand>
        <name>S-adenosyl-L-methionine</name>
        <dbReference type="ChEBI" id="CHEBI:59789"/>
    </ligand>
</feature>
<evidence type="ECO:0000259" key="8">
    <source>
        <dbReference type="PROSITE" id="PS51686"/>
    </source>
</evidence>
<dbReference type="InterPro" id="IPR001678">
    <property type="entry name" value="MeTrfase_RsmB-F_NOP2_dom"/>
</dbReference>
<reference evidence="10 12" key="3">
    <citation type="submission" date="2020-11" db="EMBL/GenBank/DDBJ databases">
        <title>Closed and high quality bacterial genomes of the OMM12 community.</title>
        <authorList>
            <person name="Marbouty M."/>
            <person name="Lamy-Besnier Q."/>
            <person name="Debarbieux L."/>
            <person name="Koszul R."/>
        </authorList>
    </citation>
    <scope>NUCLEOTIDE SEQUENCE [LARGE SCALE GENOMIC DNA]</scope>
    <source>
        <strain evidence="10 12">KB18</strain>
    </source>
</reference>
<dbReference type="Pfam" id="PF13636">
    <property type="entry name" value="Methyltranf_PUA"/>
    <property type="match status" value="1"/>
</dbReference>
<dbReference type="SUPFAM" id="SSF53335">
    <property type="entry name" value="S-adenosyl-L-methionine-dependent methyltransferases"/>
    <property type="match status" value="1"/>
</dbReference>
<dbReference type="EMBL" id="CP021422">
    <property type="protein sequence ID" value="ASB39664.1"/>
    <property type="molecule type" value="Genomic_DNA"/>
</dbReference>
<evidence type="ECO:0000313" key="12">
    <source>
        <dbReference type="Proteomes" id="UP000596035"/>
    </source>
</evidence>
<keyword evidence="6 7" id="KW-0694">RNA-binding</keyword>
<dbReference type="CDD" id="cd21147">
    <property type="entry name" value="RsmF_methylt_CTD1"/>
    <property type="match status" value="1"/>
</dbReference>
<feature type="active site" description="Nucleophile" evidence="7">
    <location>
        <position position="232"/>
    </location>
</feature>
<feature type="binding site" evidence="7">
    <location>
        <position position="134"/>
    </location>
    <ligand>
        <name>S-adenosyl-L-methionine</name>
        <dbReference type="ChEBI" id="CHEBI:59789"/>
    </ligand>
</feature>
<proteinExistence type="inferred from homology"/>
<accession>A0A1Z2XMJ3</accession>
<dbReference type="GO" id="GO:0001510">
    <property type="term" value="P:RNA methylation"/>
    <property type="evidence" value="ECO:0007669"/>
    <property type="project" value="InterPro"/>
</dbReference>
<dbReference type="PRINTS" id="PR02008">
    <property type="entry name" value="RCMTFAMILY"/>
</dbReference>
<dbReference type="Gene3D" id="3.40.50.150">
    <property type="entry name" value="Vaccinia Virus protein VP39"/>
    <property type="match status" value="1"/>
</dbReference>
<dbReference type="InterPro" id="IPR027391">
    <property type="entry name" value="Nol1_Nop2_Fmu_2"/>
</dbReference>
<dbReference type="InterPro" id="IPR029063">
    <property type="entry name" value="SAM-dependent_MTases_sf"/>
</dbReference>
<keyword evidence="11" id="KW-1185">Reference proteome</keyword>
<keyword evidence="3 7" id="KW-0489">Methyltransferase</keyword>
<evidence type="ECO:0000256" key="1">
    <source>
        <dbReference type="ARBA" id="ARBA00007494"/>
    </source>
</evidence>
<keyword evidence="4 7" id="KW-0808">Transferase</keyword>
<dbReference type="Pfam" id="PF17125">
    <property type="entry name" value="Methyltr_RsmF_N"/>
    <property type="match status" value="1"/>
</dbReference>
<evidence type="ECO:0000313" key="11">
    <source>
        <dbReference type="Proteomes" id="UP000196710"/>
    </source>
</evidence>
<dbReference type="AlphaFoldDB" id="A0A1Z2XMJ3"/>
<feature type="binding site" evidence="7">
    <location>
        <begin position="110"/>
        <end position="116"/>
    </location>
    <ligand>
        <name>S-adenosyl-L-methionine</name>
        <dbReference type="ChEBI" id="CHEBI:59789"/>
    </ligand>
</feature>